<dbReference type="OrthoDB" id="682412at2759"/>
<protein>
    <submittedName>
        <fullName evidence="1">Uncharacterized protein</fullName>
    </submittedName>
</protein>
<organism evidence="1 2">
    <name type="scientific">Dichanthelium oligosanthes</name>
    <dbReference type="NCBI Taxonomy" id="888268"/>
    <lineage>
        <taxon>Eukaryota</taxon>
        <taxon>Viridiplantae</taxon>
        <taxon>Streptophyta</taxon>
        <taxon>Embryophyta</taxon>
        <taxon>Tracheophyta</taxon>
        <taxon>Spermatophyta</taxon>
        <taxon>Magnoliopsida</taxon>
        <taxon>Liliopsida</taxon>
        <taxon>Poales</taxon>
        <taxon>Poaceae</taxon>
        <taxon>PACMAD clade</taxon>
        <taxon>Panicoideae</taxon>
        <taxon>Panicodae</taxon>
        <taxon>Paniceae</taxon>
        <taxon>Dichantheliinae</taxon>
        <taxon>Dichanthelium</taxon>
    </lineage>
</organism>
<dbReference type="AlphaFoldDB" id="A0A1E5WAD0"/>
<sequence>LKPHTLRKQRSVAAILMITAWNIWNERNRKNFEHKNLQAVQVFGLVKLEILQRVKVCGRPEFF</sequence>
<comment type="caution">
    <text evidence="1">The sequence shown here is derived from an EMBL/GenBank/DDBJ whole genome shotgun (WGS) entry which is preliminary data.</text>
</comment>
<name>A0A1E5WAD0_9POAL</name>
<keyword evidence="2" id="KW-1185">Reference proteome</keyword>
<accession>A0A1E5WAD0</accession>
<dbReference type="EMBL" id="LWDX02016181">
    <property type="protein sequence ID" value="OEL34198.1"/>
    <property type="molecule type" value="Genomic_DNA"/>
</dbReference>
<dbReference type="Proteomes" id="UP000095767">
    <property type="component" value="Unassembled WGS sequence"/>
</dbReference>
<evidence type="ECO:0000313" key="1">
    <source>
        <dbReference type="EMBL" id="OEL34198.1"/>
    </source>
</evidence>
<feature type="non-terminal residue" evidence="1">
    <location>
        <position position="1"/>
    </location>
</feature>
<proteinExistence type="predicted"/>
<reference evidence="1 2" key="1">
    <citation type="submission" date="2016-09" db="EMBL/GenBank/DDBJ databases">
        <title>The draft genome of Dichanthelium oligosanthes: A C3 panicoid grass species.</title>
        <authorList>
            <person name="Studer A.J."/>
            <person name="Schnable J.C."/>
            <person name="Brutnell T.P."/>
        </authorList>
    </citation>
    <scope>NUCLEOTIDE SEQUENCE [LARGE SCALE GENOMIC DNA]</scope>
    <source>
        <strain evidence="2">cv. Kellogg 1175</strain>
        <tissue evidence="1">Leaf</tissue>
    </source>
</reference>
<gene>
    <name evidence="1" type="ORF">BAE44_0004791</name>
</gene>
<evidence type="ECO:0000313" key="2">
    <source>
        <dbReference type="Proteomes" id="UP000095767"/>
    </source>
</evidence>